<accession>A0A917A405</accession>
<reference evidence="1" key="2">
    <citation type="submission" date="2020-09" db="EMBL/GenBank/DDBJ databases">
        <authorList>
            <person name="Sun Q."/>
            <person name="Zhou Y."/>
        </authorList>
    </citation>
    <scope>NUCLEOTIDE SEQUENCE</scope>
    <source>
        <strain evidence="1">CGMCC 1.15367</strain>
    </source>
</reference>
<name>A0A917A405_9HYPH</name>
<dbReference type="InterPro" id="IPR010985">
    <property type="entry name" value="Ribbon_hlx_hlx"/>
</dbReference>
<dbReference type="RefSeq" id="WP_188913605.1">
    <property type="nucleotide sequence ID" value="NZ_BMIQ01000017.1"/>
</dbReference>
<dbReference type="EMBL" id="BMIQ01000017">
    <property type="protein sequence ID" value="GGE25202.1"/>
    <property type="molecule type" value="Genomic_DNA"/>
</dbReference>
<dbReference type="Gene3D" id="6.10.10.120">
    <property type="entry name" value="Antitoxin ParD1-like"/>
    <property type="match status" value="1"/>
</dbReference>
<dbReference type="GO" id="GO:0006355">
    <property type="term" value="P:regulation of DNA-templated transcription"/>
    <property type="evidence" value="ECO:0007669"/>
    <property type="project" value="InterPro"/>
</dbReference>
<sequence>MTTGRALTIVLPPEMIRMVEAKIASGQYADENAVIEDGLRILAQQDDELDLWLKAEIPERYAEILRSPAIAIPSDEVFAGLEELHRRRNERNS</sequence>
<evidence type="ECO:0000313" key="2">
    <source>
        <dbReference type="Proteomes" id="UP000644699"/>
    </source>
</evidence>
<organism evidence="1 2">
    <name type="scientific">Aureimonas endophytica</name>
    <dbReference type="NCBI Taxonomy" id="2027858"/>
    <lineage>
        <taxon>Bacteria</taxon>
        <taxon>Pseudomonadati</taxon>
        <taxon>Pseudomonadota</taxon>
        <taxon>Alphaproteobacteria</taxon>
        <taxon>Hyphomicrobiales</taxon>
        <taxon>Aurantimonadaceae</taxon>
        <taxon>Aureimonas</taxon>
    </lineage>
</organism>
<comment type="caution">
    <text evidence="1">The sequence shown here is derived from an EMBL/GenBank/DDBJ whole genome shotgun (WGS) entry which is preliminary data.</text>
</comment>
<dbReference type="InterPro" id="IPR038296">
    <property type="entry name" value="ParD_sf"/>
</dbReference>
<evidence type="ECO:0008006" key="3">
    <source>
        <dbReference type="Google" id="ProtNLM"/>
    </source>
</evidence>
<protein>
    <recommendedName>
        <fullName evidence="3">Type II toxin-antitoxin system ParD family antitoxin</fullName>
    </recommendedName>
</protein>
<dbReference type="SUPFAM" id="SSF47598">
    <property type="entry name" value="Ribbon-helix-helix"/>
    <property type="match status" value="1"/>
</dbReference>
<gene>
    <name evidence="1" type="ORF">GCM10011390_50850</name>
</gene>
<reference evidence="1" key="1">
    <citation type="journal article" date="2014" name="Int. J. Syst. Evol. Microbiol.">
        <title>Complete genome sequence of Corynebacterium casei LMG S-19264T (=DSM 44701T), isolated from a smear-ripened cheese.</title>
        <authorList>
            <consortium name="US DOE Joint Genome Institute (JGI-PGF)"/>
            <person name="Walter F."/>
            <person name="Albersmeier A."/>
            <person name="Kalinowski J."/>
            <person name="Ruckert C."/>
        </authorList>
    </citation>
    <scope>NUCLEOTIDE SEQUENCE</scope>
    <source>
        <strain evidence="1">CGMCC 1.15367</strain>
    </source>
</reference>
<dbReference type="Proteomes" id="UP000644699">
    <property type="component" value="Unassembled WGS sequence"/>
</dbReference>
<keyword evidence="2" id="KW-1185">Reference proteome</keyword>
<proteinExistence type="predicted"/>
<evidence type="ECO:0000313" key="1">
    <source>
        <dbReference type="EMBL" id="GGE25202.1"/>
    </source>
</evidence>
<dbReference type="AlphaFoldDB" id="A0A917A405"/>